<sequence>MSTVEPDAGRSERPARGAGDLIEVRVAADPERVAVLRTVVAGLAMRADFDLDIVDDLRLAVDEACSSLVRLATPGTRLVARFQVAPSAITVAVTVAAPEDAMLRRDTFGWQVLTTLATEVTAVARPSADRAGQLLEIEFVKCRREAMP</sequence>
<dbReference type="InterPro" id="IPR003594">
    <property type="entry name" value="HATPase_dom"/>
</dbReference>
<dbReference type="Gene3D" id="3.30.565.10">
    <property type="entry name" value="Histidine kinase-like ATPase, C-terminal domain"/>
    <property type="match status" value="1"/>
</dbReference>
<evidence type="ECO:0000313" key="3">
    <source>
        <dbReference type="Proteomes" id="UP000204221"/>
    </source>
</evidence>
<dbReference type="Pfam" id="PF13581">
    <property type="entry name" value="HATPase_c_2"/>
    <property type="match status" value="1"/>
</dbReference>
<dbReference type="KEGG" id="ahg:AHOG_11080"/>
<gene>
    <name evidence="2" type="primary">rsbW2</name>
    <name evidence="2" type="ORF">AHOG_11080</name>
</gene>
<proteinExistence type="predicted"/>
<evidence type="ECO:0000313" key="2">
    <source>
        <dbReference type="EMBL" id="ASO19859.1"/>
    </source>
</evidence>
<organism evidence="2 3">
    <name type="scientific">Actinoalloteichus hoggarensis</name>
    <dbReference type="NCBI Taxonomy" id="1470176"/>
    <lineage>
        <taxon>Bacteria</taxon>
        <taxon>Bacillati</taxon>
        <taxon>Actinomycetota</taxon>
        <taxon>Actinomycetes</taxon>
        <taxon>Pseudonocardiales</taxon>
        <taxon>Pseudonocardiaceae</taxon>
        <taxon>Actinoalloteichus</taxon>
    </lineage>
</organism>
<protein>
    <submittedName>
        <fullName evidence="2">Anti-sigma-F factor RsbW</fullName>
    </submittedName>
</protein>
<dbReference type="RefSeq" id="WP_245856693.1">
    <property type="nucleotide sequence ID" value="NZ_CP022521.1"/>
</dbReference>
<evidence type="ECO:0000259" key="1">
    <source>
        <dbReference type="Pfam" id="PF13581"/>
    </source>
</evidence>
<dbReference type="EMBL" id="CP022521">
    <property type="protein sequence ID" value="ASO19859.1"/>
    <property type="molecule type" value="Genomic_DNA"/>
</dbReference>
<dbReference type="AlphaFoldDB" id="A0A221W2E5"/>
<name>A0A221W2E5_9PSEU</name>
<dbReference type="InterPro" id="IPR036890">
    <property type="entry name" value="HATPase_C_sf"/>
</dbReference>
<reference evidence="2 3" key="1">
    <citation type="submission" date="2017-07" db="EMBL/GenBank/DDBJ databases">
        <title>Complete genome sequence of Actinoalloteichus hoggarensis DSM 45943, type strain of Actinoalloteichus hoggarensis.</title>
        <authorList>
            <person name="Ruckert C."/>
            <person name="Nouioui I."/>
            <person name="Willmese J."/>
            <person name="van Wezel G."/>
            <person name="Klenk H.-P."/>
            <person name="Kalinowski J."/>
            <person name="Zotchev S.B."/>
        </authorList>
    </citation>
    <scope>NUCLEOTIDE SEQUENCE [LARGE SCALE GENOMIC DNA]</scope>
    <source>
        <strain evidence="2 3">DSM 45943</strain>
    </source>
</reference>
<dbReference type="Proteomes" id="UP000204221">
    <property type="component" value="Chromosome"/>
</dbReference>
<accession>A0A221W2E5</accession>
<feature type="domain" description="Histidine kinase/HSP90-like ATPase" evidence="1">
    <location>
        <begin position="27"/>
        <end position="94"/>
    </location>
</feature>
<keyword evidence="3" id="KW-1185">Reference proteome</keyword>